<gene>
    <name evidence="1" type="ORF">ELS83_20810</name>
</gene>
<reference evidence="1 2" key="1">
    <citation type="submission" date="2018-12" db="EMBL/GenBank/DDBJ databases">
        <title>Marinifilum JC070 sp. nov., a marine bacterium isolated from Yongle Blue Hole in the South China Sea.</title>
        <authorList>
            <person name="Fu T."/>
        </authorList>
    </citation>
    <scope>NUCLEOTIDE SEQUENCE [LARGE SCALE GENOMIC DNA]</scope>
    <source>
        <strain evidence="1 2">JC070</strain>
    </source>
</reference>
<organism evidence="1 2">
    <name type="scientific">Marinifilum caeruleilacunae</name>
    <dbReference type="NCBI Taxonomy" id="2499076"/>
    <lineage>
        <taxon>Bacteria</taxon>
        <taxon>Pseudomonadati</taxon>
        <taxon>Bacteroidota</taxon>
        <taxon>Bacteroidia</taxon>
        <taxon>Marinilabiliales</taxon>
        <taxon>Marinifilaceae</taxon>
    </lineage>
</organism>
<keyword evidence="2" id="KW-1185">Reference proteome</keyword>
<dbReference type="RefSeq" id="WP_171597503.1">
    <property type="nucleotide sequence ID" value="NZ_RZNH01000059.1"/>
</dbReference>
<dbReference type="EMBL" id="RZNH01000059">
    <property type="protein sequence ID" value="NOU62244.1"/>
    <property type="molecule type" value="Genomic_DNA"/>
</dbReference>
<comment type="caution">
    <text evidence="1">The sequence shown here is derived from an EMBL/GenBank/DDBJ whole genome shotgun (WGS) entry which is preliminary data.</text>
</comment>
<evidence type="ECO:0000313" key="2">
    <source>
        <dbReference type="Proteomes" id="UP000732105"/>
    </source>
</evidence>
<proteinExistence type="predicted"/>
<sequence>MRTLILFLLFYSLSIPCIGNPKKQKEILIKNNEIGVVFSNYKSTVLESGAHKIDVNNRLVLLNQTDSLPIKDFDVLSSNVRSLYCQLSLNYSLSSKQVENMANFLGVDGLVAYKERILVPEILSALREIAFKYTHTELENGSYQLSDIEKGINDQLKKYASVELVDLKFYEK</sequence>
<evidence type="ECO:0000313" key="1">
    <source>
        <dbReference type="EMBL" id="NOU62244.1"/>
    </source>
</evidence>
<accession>A0ABX1X1Q0</accession>
<dbReference type="Proteomes" id="UP000732105">
    <property type="component" value="Unassembled WGS sequence"/>
</dbReference>
<name>A0ABX1X1Q0_9BACT</name>
<protein>
    <submittedName>
        <fullName evidence="1">Uncharacterized protein</fullName>
    </submittedName>
</protein>